<protein>
    <submittedName>
        <fullName evidence="2">Uncharacterized protein</fullName>
    </submittedName>
</protein>
<evidence type="ECO:0000313" key="2">
    <source>
        <dbReference type="EMBL" id="NMH97602.1"/>
    </source>
</evidence>
<name>A0ABX1SAL1_9PSEU</name>
<gene>
    <name evidence="2" type="ORF">HF526_09795</name>
</gene>
<accession>A0ABX1SAL1</accession>
<feature type="region of interest" description="Disordered" evidence="1">
    <location>
        <begin position="26"/>
        <end position="46"/>
    </location>
</feature>
<comment type="caution">
    <text evidence="2">The sequence shown here is derived from an EMBL/GenBank/DDBJ whole genome shotgun (WGS) entry which is preliminary data.</text>
</comment>
<keyword evidence="3" id="KW-1185">Reference proteome</keyword>
<sequence>MPARGEAELDRAVVIVVDEHDVAAGPVEEAGGDAGAISRGAVDPQPPGRELVEALEQILHRDVGGPGDSAGGAFVIASDVEDGFAGFGTGAGGEVGEGDGGVAAEVLARGEVGGTAGRCAGRAVDADTAATRR</sequence>
<dbReference type="EMBL" id="JAAXLA010000013">
    <property type="protein sequence ID" value="NMH97602.1"/>
    <property type="molecule type" value="Genomic_DNA"/>
</dbReference>
<evidence type="ECO:0000256" key="1">
    <source>
        <dbReference type="SAM" id="MobiDB-lite"/>
    </source>
</evidence>
<reference evidence="2 3" key="1">
    <citation type="submission" date="2020-04" db="EMBL/GenBank/DDBJ databases">
        <authorList>
            <person name="Klaysubun C."/>
            <person name="Duangmal K."/>
            <person name="Lipun K."/>
        </authorList>
    </citation>
    <scope>NUCLEOTIDE SEQUENCE [LARGE SCALE GENOMIC DNA]</scope>
    <source>
        <strain evidence="2 3">K10HN5</strain>
    </source>
</reference>
<proteinExistence type="predicted"/>
<dbReference type="Proteomes" id="UP000820669">
    <property type="component" value="Unassembled WGS sequence"/>
</dbReference>
<evidence type="ECO:0000313" key="3">
    <source>
        <dbReference type="Proteomes" id="UP000820669"/>
    </source>
</evidence>
<organism evidence="2 3">
    <name type="scientific">Pseudonocardia acidicola</name>
    <dbReference type="NCBI Taxonomy" id="2724939"/>
    <lineage>
        <taxon>Bacteria</taxon>
        <taxon>Bacillati</taxon>
        <taxon>Actinomycetota</taxon>
        <taxon>Actinomycetes</taxon>
        <taxon>Pseudonocardiales</taxon>
        <taxon>Pseudonocardiaceae</taxon>
        <taxon>Pseudonocardia</taxon>
    </lineage>
</organism>